<dbReference type="GO" id="GO:0042742">
    <property type="term" value="P:defense response to bacterium"/>
    <property type="evidence" value="ECO:0007669"/>
    <property type="project" value="UniProtKB-KW"/>
</dbReference>
<comment type="catalytic activity">
    <reaction evidence="1">
        <text>Hydrolysis of (1-&gt;4)-beta-linkages between N-acetylmuramic acid and N-acetyl-D-glucosamine residues in a peptidoglycan and between N-acetyl-D-glucosamine residues in chitodextrins.</text>
        <dbReference type="EC" id="3.2.1.17"/>
    </reaction>
</comment>
<keyword evidence="5" id="KW-0378">Hydrolase</keyword>
<proteinExistence type="predicted"/>
<keyword evidence="10" id="KW-0812">Transmembrane</keyword>
<dbReference type="InterPro" id="IPR008597">
    <property type="entry name" value="Invert_lysozyme"/>
</dbReference>
<keyword evidence="6 8" id="KW-1015">Disulfide bond</keyword>
<keyword evidence="10" id="KW-0472">Membrane</keyword>
<evidence type="ECO:0000256" key="2">
    <source>
        <dbReference type="ARBA" id="ARBA00012732"/>
    </source>
</evidence>
<keyword evidence="3" id="KW-0929">Antimicrobial</keyword>
<dbReference type="Pfam" id="PF05497">
    <property type="entry name" value="Destabilase"/>
    <property type="match status" value="1"/>
</dbReference>
<dbReference type="WBParaSite" id="PSAMB.scaffold1105size35898.g11039.t1">
    <property type="protein sequence ID" value="PSAMB.scaffold1105size35898.g11039.t1"/>
    <property type="gene ID" value="PSAMB.scaffold1105size35898.g11039"/>
</dbReference>
<accession>A0A914UM02</accession>
<dbReference type="Proteomes" id="UP000887566">
    <property type="component" value="Unplaced"/>
</dbReference>
<feature type="region of interest" description="Disordered" evidence="9">
    <location>
        <begin position="74"/>
        <end position="93"/>
    </location>
</feature>
<keyword evidence="7" id="KW-0326">Glycosidase</keyword>
<evidence type="ECO:0000313" key="12">
    <source>
        <dbReference type="WBParaSite" id="PSAMB.scaffold1105size35898.g11039.t1"/>
    </source>
</evidence>
<feature type="disulfide bond" evidence="8">
    <location>
        <begin position="267"/>
        <end position="291"/>
    </location>
</feature>
<name>A0A914UM02_9BILA</name>
<keyword evidence="4" id="KW-0081">Bacteriolytic enzyme</keyword>
<dbReference type="GO" id="GO:0003796">
    <property type="term" value="F:lysozyme activity"/>
    <property type="evidence" value="ECO:0007669"/>
    <property type="project" value="UniProtKB-EC"/>
</dbReference>
<organism evidence="11 12">
    <name type="scientific">Plectus sambesii</name>
    <dbReference type="NCBI Taxonomy" id="2011161"/>
    <lineage>
        <taxon>Eukaryota</taxon>
        <taxon>Metazoa</taxon>
        <taxon>Ecdysozoa</taxon>
        <taxon>Nematoda</taxon>
        <taxon>Chromadorea</taxon>
        <taxon>Plectida</taxon>
        <taxon>Plectina</taxon>
        <taxon>Plectoidea</taxon>
        <taxon>Plectidae</taxon>
        <taxon>Plectus</taxon>
    </lineage>
</organism>
<dbReference type="PROSITE" id="PS51909">
    <property type="entry name" value="LYSOZYME_I"/>
    <property type="match status" value="1"/>
</dbReference>
<evidence type="ECO:0000256" key="3">
    <source>
        <dbReference type="ARBA" id="ARBA00022529"/>
    </source>
</evidence>
<evidence type="ECO:0000256" key="1">
    <source>
        <dbReference type="ARBA" id="ARBA00000632"/>
    </source>
</evidence>
<evidence type="ECO:0000256" key="8">
    <source>
        <dbReference type="PIRSR" id="PIRSR608597-3"/>
    </source>
</evidence>
<keyword evidence="11" id="KW-1185">Reference proteome</keyword>
<evidence type="ECO:0000256" key="5">
    <source>
        <dbReference type="ARBA" id="ARBA00022801"/>
    </source>
</evidence>
<evidence type="ECO:0000256" key="7">
    <source>
        <dbReference type="ARBA" id="ARBA00023295"/>
    </source>
</evidence>
<dbReference type="GO" id="GO:0031640">
    <property type="term" value="P:killing of cells of another organism"/>
    <property type="evidence" value="ECO:0007669"/>
    <property type="project" value="UniProtKB-KW"/>
</dbReference>
<dbReference type="EC" id="3.2.1.17" evidence="2"/>
<protein>
    <recommendedName>
        <fullName evidence="2">lysozyme</fullName>
        <ecNumber evidence="2">3.2.1.17</ecNumber>
    </recommendedName>
</protein>
<evidence type="ECO:0000313" key="11">
    <source>
        <dbReference type="Proteomes" id="UP000887566"/>
    </source>
</evidence>
<feature type="transmembrane region" description="Helical" evidence="10">
    <location>
        <begin position="163"/>
        <end position="186"/>
    </location>
</feature>
<dbReference type="PANTHER" id="PTHR11195:SF13">
    <property type="entry name" value="INVERTEBRATE-TYPE LYSOZYME 2-RELATED"/>
    <property type="match status" value="1"/>
</dbReference>
<dbReference type="Gene3D" id="1.10.530.10">
    <property type="match status" value="1"/>
</dbReference>
<reference evidence="12" key="1">
    <citation type="submission" date="2022-11" db="UniProtKB">
        <authorList>
            <consortium name="WormBaseParasite"/>
        </authorList>
    </citation>
    <scope>IDENTIFICATION</scope>
</reference>
<dbReference type="PANTHER" id="PTHR11195">
    <property type="entry name" value="DESTABILASE-RELATED"/>
    <property type="match status" value="1"/>
</dbReference>
<feature type="disulfide bond" evidence="8">
    <location>
        <begin position="245"/>
        <end position="254"/>
    </location>
</feature>
<feature type="disulfide bond" evidence="8">
    <location>
        <begin position="281"/>
        <end position="287"/>
    </location>
</feature>
<dbReference type="AlphaFoldDB" id="A0A914UM02"/>
<evidence type="ECO:0000256" key="10">
    <source>
        <dbReference type="SAM" id="Phobius"/>
    </source>
</evidence>
<evidence type="ECO:0000256" key="9">
    <source>
        <dbReference type="SAM" id="MobiDB-lite"/>
    </source>
</evidence>
<evidence type="ECO:0000256" key="6">
    <source>
        <dbReference type="ARBA" id="ARBA00023157"/>
    </source>
</evidence>
<keyword evidence="10" id="KW-1133">Transmembrane helix</keyword>
<evidence type="ECO:0000256" key="4">
    <source>
        <dbReference type="ARBA" id="ARBA00022638"/>
    </source>
</evidence>
<sequence>MPESARNTLLAPVLQGLIDDQSVFYLIDDSNDGGQLAISVEDFKELASKFSHRPTGNCEELSFESIAQKAGELSSVSKHADNQSADHQPQITNEKTVPPNLLAAFRNIKVQPSMACNKAFKEIRPAPPHDKDGEEGEYVNCKRRFSRDVLLPFWRHRSKYSRCIIILAVLFLISIVIAGALAPVFWPKDTEPPATTVSPTIPTTTGYLPPTEYIARCLRAICFWATKCEEETAVNYSKDGYERGCKKDGTSEGCGWYLIHELYFKDCFQKDPGIISDWRDCARDYNCSTRCVHQYYRRYEKSCPDKMVECECLTRNHVGGPNGYKNNNTLANWESIKAILNIV</sequence>